<evidence type="ECO:0000256" key="1">
    <source>
        <dbReference type="SAM" id="MobiDB-lite"/>
    </source>
</evidence>
<protein>
    <submittedName>
        <fullName evidence="3">Uncharacterized protein</fullName>
    </submittedName>
</protein>
<dbReference type="EMBL" id="FNLM01000034">
    <property type="protein sequence ID" value="SDU63305.1"/>
    <property type="molecule type" value="Genomic_DNA"/>
</dbReference>
<feature type="region of interest" description="Disordered" evidence="1">
    <location>
        <begin position="1"/>
        <end position="75"/>
    </location>
</feature>
<dbReference type="OrthoDB" id="4380348at2"/>
<keyword evidence="5" id="KW-1185">Reference proteome</keyword>
<accession>A0A1H2K4Q3</accession>
<evidence type="ECO:0000313" key="2">
    <source>
        <dbReference type="EMBL" id="MDS1114517.1"/>
    </source>
</evidence>
<feature type="compositionally biased region" description="Acidic residues" evidence="1">
    <location>
        <begin position="63"/>
        <end position="75"/>
    </location>
</feature>
<dbReference type="EMBL" id="JAVLUS010000009">
    <property type="protein sequence ID" value="MDS1114517.1"/>
    <property type="molecule type" value="Genomic_DNA"/>
</dbReference>
<proteinExistence type="predicted"/>
<reference evidence="2 5" key="2">
    <citation type="submission" date="2023-08" db="EMBL/GenBank/DDBJ databases">
        <title>Bioegradation of LLDPE and BLDPE plastic by marine bacteria from coast plastic debris.</title>
        <authorList>
            <person name="Rong Z."/>
        </authorList>
    </citation>
    <scope>NUCLEOTIDE SEQUENCE [LARGE SCALE GENOMIC DNA]</scope>
    <source>
        <strain evidence="2 5">Z-2</strain>
    </source>
</reference>
<evidence type="ECO:0000313" key="5">
    <source>
        <dbReference type="Proteomes" id="UP001265083"/>
    </source>
</evidence>
<dbReference type="Proteomes" id="UP001265083">
    <property type="component" value="Unassembled WGS sequence"/>
</dbReference>
<evidence type="ECO:0000313" key="4">
    <source>
        <dbReference type="Proteomes" id="UP000183180"/>
    </source>
</evidence>
<organism evidence="3 4">
    <name type="scientific">Gordonia westfalica</name>
    <dbReference type="NCBI Taxonomy" id="158898"/>
    <lineage>
        <taxon>Bacteria</taxon>
        <taxon>Bacillati</taxon>
        <taxon>Actinomycetota</taxon>
        <taxon>Actinomycetes</taxon>
        <taxon>Mycobacteriales</taxon>
        <taxon>Gordoniaceae</taxon>
        <taxon>Gordonia</taxon>
    </lineage>
</organism>
<feature type="compositionally biased region" description="Acidic residues" evidence="1">
    <location>
        <begin position="26"/>
        <end position="36"/>
    </location>
</feature>
<dbReference type="RefSeq" id="WP_074851344.1">
    <property type="nucleotide sequence ID" value="NZ_FNLM01000034.1"/>
</dbReference>
<dbReference type="AlphaFoldDB" id="A0A1H2K4Q3"/>
<sequence length="75" mass="7933">MAAAQPWTEGEANDADVVEQTMPAEPVDEEAPADFESESRSEGPDIALEANAADVVEQATDIGPDDSDEYPPGDR</sequence>
<reference evidence="3 4" key="1">
    <citation type="submission" date="2016-10" db="EMBL/GenBank/DDBJ databases">
        <authorList>
            <person name="de Groot N.N."/>
        </authorList>
    </citation>
    <scope>NUCLEOTIDE SEQUENCE [LARGE SCALE GENOMIC DNA]</scope>
    <source>
        <strain evidence="3 4">DSM 44215</strain>
    </source>
</reference>
<name>A0A1H2K4Q3_9ACTN</name>
<evidence type="ECO:0000313" key="3">
    <source>
        <dbReference type="EMBL" id="SDU63305.1"/>
    </source>
</evidence>
<dbReference type="Proteomes" id="UP000183180">
    <property type="component" value="Unassembled WGS sequence"/>
</dbReference>
<gene>
    <name evidence="2" type="ORF">RD149_12145</name>
    <name evidence="3" type="ORF">SAMN04488548_1342818</name>
</gene>